<evidence type="ECO:0000313" key="4">
    <source>
        <dbReference type="Proteomes" id="UP001497623"/>
    </source>
</evidence>
<dbReference type="InterPro" id="IPR002172">
    <property type="entry name" value="LDrepeatLR_classA_rpt"/>
</dbReference>
<dbReference type="PROSITE" id="PS01209">
    <property type="entry name" value="LDLRA_1"/>
    <property type="match status" value="1"/>
</dbReference>
<feature type="disulfide bond" evidence="2">
    <location>
        <begin position="57"/>
        <end position="75"/>
    </location>
</feature>
<dbReference type="PROSITE" id="PS50068">
    <property type="entry name" value="LDLRA_2"/>
    <property type="match status" value="1"/>
</dbReference>
<dbReference type="CDD" id="cd00112">
    <property type="entry name" value="LDLa"/>
    <property type="match status" value="1"/>
</dbReference>
<feature type="disulfide bond" evidence="2">
    <location>
        <begin position="69"/>
        <end position="84"/>
    </location>
</feature>
<keyword evidence="1 2" id="KW-1015">Disulfide bond</keyword>
<dbReference type="SUPFAM" id="SSF57424">
    <property type="entry name" value="LDL receptor-like module"/>
    <property type="match status" value="1"/>
</dbReference>
<accession>A0AAV2QMG5</accession>
<dbReference type="AlphaFoldDB" id="A0AAV2QMG5"/>
<gene>
    <name evidence="3" type="ORF">MNOR_LOCUS13861</name>
</gene>
<protein>
    <submittedName>
        <fullName evidence="3">Uncharacterized protein</fullName>
    </submittedName>
</protein>
<dbReference type="Pfam" id="PF00057">
    <property type="entry name" value="Ldl_recept_a"/>
    <property type="match status" value="1"/>
</dbReference>
<comment type="caution">
    <text evidence="3">The sequence shown here is derived from an EMBL/GenBank/DDBJ whole genome shotgun (WGS) entry which is preliminary data.</text>
</comment>
<dbReference type="InterPro" id="IPR023415">
    <property type="entry name" value="LDLR_class-A_CS"/>
</dbReference>
<proteinExistence type="predicted"/>
<dbReference type="EMBL" id="CAXKWB010008101">
    <property type="protein sequence ID" value="CAL4089636.1"/>
    <property type="molecule type" value="Genomic_DNA"/>
</dbReference>
<dbReference type="Proteomes" id="UP001497623">
    <property type="component" value="Unassembled WGS sequence"/>
</dbReference>
<sequence>CCVPKSCAEDSSCTANGGTCVKSEEACKPGHIVGNCAKGCKCCIPKGQCAIKDEFACSNNKCVDAAYQCDKDNDCKDNSDEEGCNFADNLSCYWCKTWESNGGATFDESCKDQNYAGITELMEPSDPYVGCAVKVY</sequence>
<evidence type="ECO:0000313" key="3">
    <source>
        <dbReference type="EMBL" id="CAL4089636.1"/>
    </source>
</evidence>
<feature type="non-terminal residue" evidence="3">
    <location>
        <position position="136"/>
    </location>
</feature>
<name>A0AAV2QMG5_MEGNR</name>
<dbReference type="SMART" id="SM00192">
    <property type="entry name" value="LDLa"/>
    <property type="match status" value="1"/>
</dbReference>
<keyword evidence="4" id="KW-1185">Reference proteome</keyword>
<comment type="caution">
    <text evidence="2">Lacks conserved residue(s) required for the propagation of feature annotation.</text>
</comment>
<dbReference type="InterPro" id="IPR036055">
    <property type="entry name" value="LDL_receptor-like_sf"/>
</dbReference>
<dbReference type="Gene3D" id="4.10.400.10">
    <property type="entry name" value="Low-density Lipoprotein Receptor"/>
    <property type="match status" value="1"/>
</dbReference>
<feature type="non-terminal residue" evidence="3">
    <location>
        <position position="1"/>
    </location>
</feature>
<organism evidence="3 4">
    <name type="scientific">Meganyctiphanes norvegica</name>
    <name type="common">Northern krill</name>
    <name type="synonym">Thysanopoda norvegica</name>
    <dbReference type="NCBI Taxonomy" id="48144"/>
    <lineage>
        <taxon>Eukaryota</taxon>
        <taxon>Metazoa</taxon>
        <taxon>Ecdysozoa</taxon>
        <taxon>Arthropoda</taxon>
        <taxon>Crustacea</taxon>
        <taxon>Multicrustacea</taxon>
        <taxon>Malacostraca</taxon>
        <taxon>Eumalacostraca</taxon>
        <taxon>Eucarida</taxon>
        <taxon>Euphausiacea</taxon>
        <taxon>Euphausiidae</taxon>
        <taxon>Meganyctiphanes</taxon>
    </lineage>
</organism>
<reference evidence="3 4" key="1">
    <citation type="submission" date="2024-05" db="EMBL/GenBank/DDBJ databases">
        <authorList>
            <person name="Wallberg A."/>
        </authorList>
    </citation>
    <scope>NUCLEOTIDE SEQUENCE [LARGE SCALE GENOMIC DNA]</scope>
</reference>
<evidence type="ECO:0000256" key="1">
    <source>
        <dbReference type="ARBA" id="ARBA00023157"/>
    </source>
</evidence>
<evidence type="ECO:0000256" key="2">
    <source>
        <dbReference type="PROSITE-ProRule" id="PRU00124"/>
    </source>
</evidence>